<protein>
    <recommendedName>
        <fullName evidence="4">phosphoglycolate phosphatase</fullName>
        <ecNumber evidence="4">3.1.3.18</ecNumber>
    </recommendedName>
</protein>
<reference evidence="5 6" key="1">
    <citation type="submission" date="2018-05" db="EMBL/GenBank/DDBJ databases">
        <title>Novel Campyloabacter and Helicobacter Species and Strains.</title>
        <authorList>
            <person name="Mannion A.J."/>
            <person name="Shen Z."/>
            <person name="Fox J.G."/>
        </authorList>
    </citation>
    <scope>NUCLEOTIDE SEQUENCE [LARGE SCALE GENOMIC DNA]</scope>
    <source>
        <strain evidence="6">MIT17-670</strain>
    </source>
</reference>
<dbReference type="Gene3D" id="3.40.50.1000">
    <property type="entry name" value="HAD superfamily/HAD-like"/>
    <property type="match status" value="1"/>
</dbReference>
<evidence type="ECO:0000256" key="2">
    <source>
        <dbReference type="ARBA" id="ARBA00004818"/>
    </source>
</evidence>
<evidence type="ECO:0000313" key="6">
    <source>
        <dbReference type="Proteomes" id="UP000310353"/>
    </source>
</evidence>
<dbReference type="RefSeq" id="WP_137621576.1">
    <property type="nucleotide sequence ID" value="NZ_NXMA01000002.1"/>
</dbReference>
<keyword evidence="5" id="KW-0378">Hydrolase</keyword>
<dbReference type="AlphaFoldDB" id="A0A4U7BUW9"/>
<sequence length="219" mass="24758">MKYTILFDLDGTLIDSTNAILNSFKSALRILNLDIKEDEKIKDLIGYPLKNMFAMLYPNYFNLIDKFAKIYRECYSEIYLEQTTLLPKADQALHLAYNFADLGIVTTKGGTFTPILLESLGIKKFFKTLITLDDVKNPKPDAEPIFLALDKLNKTQENAYMIGDTILDVQASLAANITPIALSCGYGDEYELKKYCPVFSNAYEAICHILNIKQISSFC</sequence>
<dbReference type="InterPro" id="IPR023214">
    <property type="entry name" value="HAD_sf"/>
</dbReference>
<evidence type="ECO:0000256" key="3">
    <source>
        <dbReference type="ARBA" id="ARBA00006171"/>
    </source>
</evidence>
<dbReference type="GO" id="GO:0008967">
    <property type="term" value="F:phosphoglycolate phosphatase activity"/>
    <property type="evidence" value="ECO:0007669"/>
    <property type="project" value="UniProtKB-EC"/>
</dbReference>
<keyword evidence="6" id="KW-1185">Reference proteome</keyword>
<dbReference type="EC" id="3.1.3.18" evidence="4"/>
<dbReference type="PANTHER" id="PTHR43434:SF1">
    <property type="entry name" value="PHOSPHOGLYCOLATE PHOSPHATASE"/>
    <property type="match status" value="1"/>
</dbReference>
<dbReference type="GO" id="GO:0005829">
    <property type="term" value="C:cytosol"/>
    <property type="evidence" value="ECO:0007669"/>
    <property type="project" value="TreeGrafter"/>
</dbReference>
<dbReference type="SFLD" id="SFLDG01129">
    <property type="entry name" value="C1.5:_HAD__Beta-PGM__Phosphata"/>
    <property type="match status" value="1"/>
</dbReference>
<dbReference type="InterPro" id="IPR036412">
    <property type="entry name" value="HAD-like_sf"/>
</dbReference>
<dbReference type="Gene3D" id="1.10.150.240">
    <property type="entry name" value="Putative phosphatase, domain 2"/>
    <property type="match status" value="1"/>
</dbReference>
<gene>
    <name evidence="5" type="ORF">CQA76_00885</name>
</gene>
<accession>A0A4U7BUW9</accession>
<organism evidence="5 6">
    <name type="scientific">Campylobacter aviculae</name>
    <dbReference type="NCBI Taxonomy" id="2510190"/>
    <lineage>
        <taxon>Bacteria</taxon>
        <taxon>Pseudomonadati</taxon>
        <taxon>Campylobacterota</taxon>
        <taxon>Epsilonproteobacteria</taxon>
        <taxon>Campylobacterales</taxon>
        <taxon>Campylobacteraceae</taxon>
        <taxon>Campylobacter</taxon>
    </lineage>
</organism>
<comment type="catalytic activity">
    <reaction evidence="1">
        <text>2-phosphoglycolate + H2O = glycolate + phosphate</text>
        <dbReference type="Rhea" id="RHEA:14369"/>
        <dbReference type="ChEBI" id="CHEBI:15377"/>
        <dbReference type="ChEBI" id="CHEBI:29805"/>
        <dbReference type="ChEBI" id="CHEBI:43474"/>
        <dbReference type="ChEBI" id="CHEBI:58033"/>
        <dbReference type="EC" id="3.1.3.18"/>
    </reaction>
</comment>
<evidence type="ECO:0000256" key="1">
    <source>
        <dbReference type="ARBA" id="ARBA00000830"/>
    </source>
</evidence>
<name>A0A4U7BUW9_9BACT</name>
<dbReference type="Proteomes" id="UP000310353">
    <property type="component" value="Unassembled WGS sequence"/>
</dbReference>
<dbReference type="InterPro" id="IPR041492">
    <property type="entry name" value="HAD_2"/>
</dbReference>
<dbReference type="GO" id="GO:0006281">
    <property type="term" value="P:DNA repair"/>
    <property type="evidence" value="ECO:0007669"/>
    <property type="project" value="TreeGrafter"/>
</dbReference>
<evidence type="ECO:0000313" key="5">
    <source>
        <dbReference type="EMBL" id="TKX32874.1"/>
    </source>
</evidence>
<proteinExistence type="inferred from homology"/>
<comment type="pathway">
    <text evidence="2">Organic acid metabolism; glycolate biosynthesis; glycolate from 2-phosphoglycolate: step 1/1.</text>
</comment>
<dbReference type="EMBL" id="NXMA01000002">
    <property type="protein sequence ID" value="TKX32874.1"/>
    <property type="molecule type" value="Genomic_DNA"/>
</dbReference>
<comment type="similarity">
    <text evidence="3">Belongs to the HAD-like hydrolase superfamily. CbbY/CbbZ/Gph/YieH family.</text>
</comment>
<dbReference type="Pfam" id="PF13419">
    <property type="entry name" value="HAD_2"/>
    <property type="match status" value="1"/>
</dbReference>
<dbReference type="SFLD" id="SFLDS00003">
    <property type="entry name" value="Haloacid_Dehalogenase"/>
    <property type="match status" value="1"/>
</dbReference>
<dbReference type="InterPro" id="IPR023198">
    <property type="entry name" value="PGP-like_dom2"/>
</dbReference>
<evidence type="ECO:0000256" key="4">
    <source>
        <dbReference type="ARBA" id="ARBA00013078"/>
    </source>
</evidence>
<dbReference type="InterPro" id="IPR050155">
    <property type="entry name" value="HAD-like_hydrolase_sf"/>
</dbReference>
<dbReference type="SUPFAM" id="SSF56784">
    <property type="entry name" value="HAD-like"/>
    <property type="match status" value="1"/>
</dbReference>
<dbReference type="PANTHER" id="PTHR43434">
    <property type="entry name" value="PHOSPHOGLYCOLATE PHOSPHATASE"/>
    <property type="match status" value="1"/>
</dbReference>
<comment type="caution">
    <text evidence="5">The sequence shown here is derived from an EMBL/GenBank/DDBJ whole genome shotgun (WGS) entry which is preliminary data.</text>
</comment>
<dbReference type="OrthoDB" id="9793014at2"/>